<comment type="caution">
    <text evidence="1">The sequence shown here is derived from an EMBL/GenBank/DDBJ whole genome shotgun (WGS) entry which is preliminary data.</text>
</comment>
<dbReference type="AlphaFoldDB" id="A0A839E516"/>
<gene>
    <name evidence="1" type="ORF">FHX42_005111</name>
</gene>
<reference evidence="1 2" key="1">
    <citation type="submission" date="2020-07" db="EMBL/GenBank/DDBJ databases">
        <title>Sequencing the genomes of 1000 actinobacteria strains.</title>
        <authorList>
            <person name="Klenk H.-P."/>
        </authorList>
    </citation>
    <scope>NUCLEOTIDE SEQUENCE [LARGE SCALE GENOMIC DNA]</scope>
    <source>
        <strain evidence="1 2">DSM 45975</strain>
    </source>
</reference>
<sequence>MTRTFTSRPPHAAVEPRLRGWTHLGTAIGFTAAGATDRIRILSAATASKLPTETVSGLLHDAPSAVRHRVYRSLRRHQHQHHPPADEMIEPVRRWWGDREAARLLPGCAPHVITALLPELAHAVTTWRPLATRHPGIHVNELERQLAGLPVIQHDDCWRRHEDALATVAPLFPHRLLALLERFAPAHRLPPFVQHSRALAHADPGRYIRLLIDTGRVPWLRRTTPGRGVIKVLAAAEPPELVELAKRGKLPSVLEALPPSRREALYDAVHPNGPRLIPDNDMNLPLLPAPRRHREARQRIETSRRSGFDDIVLSTVSHLPLDEARTELGP</sequence>
<evidence type="ECO:0000313" key="1">
    <source>
        <dbReference type="EMBL" id="MBA8827706.1"/>
    </source>
</evidence>
<proteinExistence type="predicted"/>
<organism evidence="1 2">
    <name type="scientific">Halosaccharopolyspora lacisalsi</name>
    <dbReference type="NCBI Taxonomy" id="1000566"/>
    <lineage>
        <taxon>Bacteria</taxon>
        <taxon>Bacillati</taxon>
        <taxon>Actinomycetota</taxon>
        <taxon>Actinomycetes</taxon>
        <taxon>Pseudonocardiales</taxon>
        <taxon>Pseudonocardiaceae</taxon>
        <taxon>Halosaccharopolyspora</taxon>
    </lineage>
</organism>
<name>A0A839E516_9PSEU</name>
<evidence type="ECO:0000313" key="2">
    <source>
        <dbReference type="Proteomes" id="UP000569329"/>
    </source>
</evidence>
<dbReference type="RefSeq" id="WP_182546867.1">
    <property type="nucleotide sequence ID" value="NZ_JACGWZ010000009.1"/>
</dbReference>
<keyword evidence="2" id="KW-1185">Reference proteome</keyword>
<dbReference type="Proteomes" id="UP000569329">
    <property type="component" value="Unassembled WGS sequence"/>
</dbReference>
<protein>
    <submittedName>
        <fullName evidence="1">Uncharacterized protein</fullName>
    </submittedName>
</protein>
<accession>A0A839E516</accession>
<dbReference type="EMBL" id="JACGWZ010000009">
    <property type="protein sequence ID" value="MBA8827706.1"/>
    <property type="molecule type" value="Genomic_DNA"/>
</dbReference>